<gene>
    <name evidence="15" type="primary">gag</name>
</gene>
<dbReference type="Gene3D" id="4.10.60.10">
    <property type="entry name" value="Zinc finger, CCHC-type"/>
    <property type="match status" value="1"/>
</dbReference>
<keyword evidence="3" id="KW-0945">Host-virus interaction</keyword>
<keyword evidence="9 12" id="KW-0863">Zinc-finger</keyword>
<keyword evidence="10" id="KW-0862">Zinc</keyword>
<evidence type="ECO:0000259" key="14">
    <source>
        <dbReference type="PROSITE" id="PS50158"/>
    </source>
</evidence>
<evidence type="ECO:0000256" key="13">
    <source>
        <dbReference type="SAM" id="MobiDB-lite"/>
    </source>
</evidence>
<evidence type="ECO:0000256" key="9">
    <source>
        <dbReference type="ARBA" id="ARBA00022771"/>
    </source>
</evidence>
<dbReference type="GO" id="GO:0008270">
    <property type="term" value="F:zinc ion binding"/>
    <property type="evidence" value="ECO:0007669"/>
    <property type="project" value="UniProtKB-KW"/>
</dbReference>
<dbReference type="InterPro" id="IPR008919">
    <property type="entry name" value="Retrov_capsid_N"/>
</dbReference>
<feature type="domain" description="CCHC-type" evidence="14">
    <location>
        <begin position="375"/>
        <end position="391"/>
    </location>
</feature>
<evidence type="ECO:0000256" key="2">
    <source>
        <dbReference type="ARBA" id="ARBA00019628"/>
    </source>
</evidence>
<dbReference type="SMR" id="W8VLI3"/>
<organism evidence="15">
    <name type="scientific">Visna-maedi virus</name>
    <dbReference type="NCBI Taxonomy" id="2169971"/>
    <lineage>
        <taxon>Viruses</taxon>
        <taxon>Riboviria</taxon>
        <taxon>Pararnavirae</taxon>
        <taxon>Artverviricota</taxon>
        <taxon>Revtraviricetes</taxon>
        <taxon>Ortervirales</taxon>
        <taxon>Retroviridae</taxon>
        <taxon>Orthoretrovirinae</taxon>
        <taxon>Lentivirus</taxon>
        <taxon>Lentivirus ovivismae</taxon>
    </lineage>
</organism>
<evidence type="ECO:0000256" key="4">
    <source>
        <dbReference type="ARBA" id="ARBA00022561"/>
    </source>
</evidence>
<keyword evidence="11" id="KW-0946">Virion</keyword>
<evidence type="ECO:0000313" key="15">
    <source>
        <dbReference type="EMBL" id="BAO52518.1"/>
    </source>
</evidence>
<dbReference type="SUPFAM" id="SSF47353">
    <property type="entry name" value="Retrovirus capsid dimerization domain-like"/>
    <property type="match status" value="1"/>
</dbReference>
<dbReference type="InterPro" id="IPR012344">
    <property type="entry name" value="Matrix_HIV/RSV_N"/>
</dbReference>
<dbReference type="InterPro" id="IPR045345">
    <property type="entry name" value="Gag_p24_C"/>
</dbReference>
<dbReference type="Pfam" id="PF00607">
    <property type="entry name" value="Gag_p24"/>
    <property type="match status" value="1"/>
</dbReference>
<dbReference type="SMART" id="SM00343">
    <property type="entry name" value="ZnF_C2HC"/>
    <property type="match status" value="2"/>
</dbReference>
<dbReference type="Gene3D" id="1.10.1200.30">
    <property type="match status" value="1"/>
</dbReference>
<dbReference type="Gene3D" id="1.10.375.10">
    <property type="entry name" value="Human Immunodeficiency Virus Type 1 Capsid Protein"/>
    <property type="match status" value="1"/>
</dbReference>
<evidence type="ECO:0000256" key="8">
    <source>
        <dbReference type="ARBA" id="ARBA00022737"/>
    </source>
</evidence>
<dbReference type="PROSITE" id="PS50158">
    <property type="entry name" value="ZF_CCHC"/>
    <property type="match status" value="2"/>
</dbReference>
<evidence type="ECO:0000256" key="6">
    <source>
        <dbReference type="ARBA" id="ARBA00022637"/>
    </source>
</evidence>
<proteinExistence type="predicted"/>
<keyword evidence="8" id="KW-0677">Repeat</keyword>
<dbReference type="InterPro" id="IPR050195">
    <property type="entry name" value="Primate_lentivir_Gag_pol-like"/>
</dbReference>
<feature type="region of interest" description="Disordered" evidence="13">
    <location>
        <begin position="409"/>
        <end position="435"/>
    </location>
</feature>
<dbReference type="SUPFAM" id="SSF57756">
    <property type="entry name" value="Retrovirus zinc finger-like domains"/>
    <property type="match status" value="1"/>
</dbReference>
<dbReference type="InterPro" id="IPR036875">
    <property type="entry name" value="Znf_CCHC_sf"/>
</dbReference>
<evidence type="ECO:0000256" key="5">
    <source>
        <dbReference type="ARBA" id="ARBA00022612"/>
    </source>
</evidence>
<dbReference type="Pfam" id="PF19317">
    <property type="entry name" value="Gag_p24_C"/>
    <property type="match status" value="1"/>
</dbReference>
<evidence type="ECO:0000256" key="3">
    <source>
        <dbReference type="ARBA" id="ARBA00022462"/>
    </source>
</evidence>
<keyword evidence="7" id="KW-0479">Metal-binding</keyword>
<keyword evidence="6" id="KW-1198">Viral budding</keyword>
<dbReference type="GO" id="GO:0039702">
    <property type="term" value="P:viral budding via host ESCRT complex"/>
    <property type="evidence" value="ECO:0007669"/>
    <property type="project" value="UniProtKB-KW"/>
</dbReference>
<evidence type="ECO:0000256" key="11">
    <source>
        <dbReference type="ARBA" id="ARBA00022844"/>
    </source>
</evidence>
<accession>W8VLI3</accession>
<keyword evidence="4" id="KW-0167">Capsid protein</keyword>
<sequence>MAKQGSKEKKGYPELKEVIKAACKVRIGAGKETLTEGNCLWALKTVDFIFEDIKTEPWTLTKMYTVWDRLKQLTPEETSKREFASLQATLACLMCSQMGMKPETVQAAQGIIKMKQGLHENKEQEKKVEQLYPIVNLQAGGRSWKAVDSIVFQQLQTVAMQHGLVSEDFERQMAYYATTWTSKDILEVLAMMPGNRAQKELIQGKLNEEAERWVRQNPPGPNVLTVDQIMGVGQTNQQASQANMDQARQICLQWVINALRSVRHMSHRPGNPMLVKQKNNESYEDFIARLLEAIDAEPVTEPIKTYLKITLSYTNASTDYQKQMDRILGTRVQQATVEEKMQACRDVGSEGFKMQLLAQALKPERNIGNRGGGQKCYNCGKPGHLARQCRQGIICHHCGKKGHIQRDCRKKKSEIKQQGNSRRGPRVVPSAPPML</sequence>
<dbReference type="PANTHER" id="PTHR40389:SF3">
    <property type="entry name" value="IGE-BINDING PROTEIN"/>
    <property type="match status" value="1"/>
</dbReference>
<evidence type="ECO:0000256" key="12">
    <source>
        <dbReference type="PROSITE-ProRule" id="PRU00047"/>
    </source>
</evidence>
<comment type="subcellular location">
    <subcellularLocation>
        <location evidence="1">Virion</location>
    </subcellularLocation>
</comment>
<dbReference type="GO" id="GO:0019028">
    <property type="term" value="C:viral capsid"/>
    <property type="evidence" value="ECO:0007669"/>
    <property type="project" value="UniProtKB-KW"/>
</dbReference>
<name>W8VLI3_9RETR</name>
<evidence type="ECO:0000256" key="7">
    <source>
        <dbReference type="ARBA" id="ARBA00022723"/>
    </source>
</evidence>
<dbReference type="Pfam" id="PF00098">
    <property type="entry name" value="zf-CCHC"/>
    <property type="match status" value="2"/>
</dbReference>
<dbReference type="EMBL" id="AB818536">
    <property type="protein sequence ID" value="BAO52518.1"/>
    <property type="molecule type" value="Genomic_DNA"/>
</dbReference>
<keyword evidence="5" id="KW-1188">Viral release from host cell</keyword>
<dbReference type="InterPro" id="IPR001878">
    <property type="entry name" value="Znf_CCHC"/>
</dbReference>
<dbReference type="InterPro" id="IPR008916">
    <property type="entry name" value="Retrov_capsid_C"/>
</dbReference>
<dbReference type="SUPFAM" id="SSF47943">
    <property type="entry name" value="Retrovirus capsid protein, N-terminal core domain"/>
    <property type="match status" value="1"/>
</dbReference>
<evidence type="ECO:0000256" key="1">
    <source>
        <dbReference type="ARBA" id="ARBA00004328"/>
    </source>
</evidence>
<keyword evidence="3" id="KW-1187">Viral budding via the host ESCRT complexes</keyword>
<evidence type="ECO:0000256" key="10">
    <source>
        <dbReference type="ARBA" id="ARBA00022833"/>
    </source>
</evidence>
<dbReference type="GO" id="GO:0003676">
    <property type="term" value="F:nucleic acid binding"/>
    <property type="evidence" value="ECO:0007669"/>
    <property type="project" value="InterPro"/>
</dbReference>
<protein>
    <recommendedName>
        <fullName evidence="2">Gag polyprotein</fullName>
    </recommendedName>
</protein>
<reference evidence="15" key="1">
    <citation type="journal article" date="2014" name="J. Vet. Med. Sci.">
        <title>Isolation of maedi/visna virus from a sheep in Japan.</title>
        <authorList>
            <person name="Oguma K."/>
            <person name="Tanaka C."/>
            <person name="Harasawa R."/>
            <person name="Kimura A."/>
            <person name="Sasaki J."/>
            <person name="Goryo M."/>
            <person name="Sentsui H."/>
        </authorList>
    </citation>
    <scope>NUCLEOTIDE SEQUENCE</scope>
    <source>
        <strain evidence="15">Iwate</strain>
    </source>
</reference>
<dbReference type="Gene3D" id="1.10.150.90">
    <property type="entry name" value="Immunodeficiency lentiviruses, gag gene matrix protein p17"/>
    <property type="match status" value="1"/>
</dbReference>
<dbReference type="PANTHER" id="PTHR40389">
    <property type="entry name" value="ENDOGENOUS RETROVIRUS GROUP K MEMBER 24 GAG POLYPROTEIN-RELATED"/>
    <property type="match status" value="1"/>
</dbReference>
<feature type="domain" description="CCHC-type" evidence="14">
    <location>
        <begin position="395"/>
        <end position="410"/>
    </location>
</feature>